<dbReference type="RefSeq" id="WP_243013046.1">
    <property type="nucleotide sequence ID" value="NZ_JALGAR010000006.1"/>
</dbReference>
<dbReference type="InterPro" id="IPR010985">
    <property type="entry name" value="Ribbon_hlx_hlx"/>
</dbReference>
<comment type="caution">
    <text evidence="1">The sequence shown here is derived from an EMBL/GenBank/DDBJ whole genome shotgun (WGS) entry which is preliminary data.</text>
</comment>
<name>A0AA41UH52_9MICO</name>
<reference evidence="1" key="1">
    <citation type="submission" date="2022-03" db="EMBL/GenBank/DDBJ databases">
        <title>Cryobacterium sp. nov. strain ZS14-85, isolated from Antarctic soil.</title>
        <authorList>
            <person name="Li J."/>
            <person name="Niu G."/>
        </authorList>
    </citation>
    <scope>NUCLEOTIDE SEQUENCE</scope>
    <source>
        <strain evidence="1">ZS14-85</strain>
    </source>
</reference>
<dbReference type="GO" id="GO:0006355">
    <property type="term" value="P:regulation of DNA-templated transcription"/>
    <property type="evidence" value="ECO:0007669"/>
    <property type="project" value="InterPro"/>
</dbReference>
<accession>A0AA41UH52</accession>
<gene>
    <name evidence="1" type="ORF">MQH31_17265</name>
</gene>
<organism evidence="1 2">
    <name type="scientific">Cryobacterium zhongshanensis</name>
    <dbReference type="NCBI Taxonomy" id="2928153"/>
    <lineage>
        <taxon>Bacteria</taxon>
        <taxon>Bacillati</taxon>
        <taxon>Actinomycetota</taxon>
        <taxon>Actinomycetes</taxon>
        <taxon>Micrococcales</taxon>
        <taxon>Microbacteriaceae</taxon>
        <taxon>Cryobacterium</taxon>
    </lineage>
</organism>
<evidence type="ECO:0000313" key="2">
    <source>
        <dbReference type="Proteomes" id="UP001165341"/>
    </source>
</evidence>
<dbReference type="Proteomes" id="UP001165341">
    <property type="component" value="Unassembled WGS sequence"/>
</dbReference>
<keyword evidence="2" id="KW-1185">Reference proteome</keyword>
<dbReference type="AlphaFoldDB" id="A0AA41UH52"/>
<sequence>MSDPSTVKAPDRIRKPVRLHPDTAQRVKYWADKEGLSENEYMVLAIEEKIARANGDYELPTLEQFRLNQIIDEMKALSTNAANLEAVVTSGFDSLLGLTRGDSYLLDNEDGELGAPDNVSAMAGG</sequence>
<dbReference type="EMBL" id="JALGAR010000006">
    <property type="protein sequence ID" value="MCI4659555.1"/>
    <property type="molecule type" value="Genomic_DNA"/>
</dbReference>
<protein>
    <submittedName>
        <fullName evidence="1">Uncharacterized protein</fullName>
    </submittedName>
</protein>
<dbReference type="SUPFAM" id="SSF47598">
    <property type="entry name" value="Ribbon-helix-helix"/>
    <property type="match status" value="1"/>
</dbReference>
<evidence type="ECO:0000313" key="1">
    <source>
        <dbReference type="EMBL" id="MCI4659555.1"/>
    </source>
</evidence>
<proteinExistence type="predicted"/>